<feature type="signal peptide" evidence="2">
    <location>
        <begin position="1"/>
        <end position="21"/>
    </location>
</feature>
<proteinExistence type="predicted"/>
<feature type="transmembrane region" description="Helical" evidence="1">
    <location>
        <begin position="296"/>
        <end position="318"/>
    </location>
</feature>
<feature type="transmembrane region" description="Helical" evidence="1">
    <location>
        <begin position="111"/>
        <end position="134"/>
    </location>
</feature>
<evidence type="ECO:0000256" key="1">
    <source>
        <dbReference type="SAM" id="Phobius"/>
    </source>
</evidence>
<accession>A0ABQ6MYN4</accession>
<keyword evidence="4" id="KW-1185">Reference proteome</keyword>
<dbReference type="Proteomes" id="UP001165060">
    <property type="component" value="Unassembled WGS sequence"/>
</dbReference>
<keyword evidence="1" id="KW-0472">Membrane</keyword>
<evidence type="ECO:0000256" key="2">
    <source>
        <dbReference type="SAM" id="SignalP"/>
    </source>
</evidence>
<evidence type="ECO:0000313" key="4">
    <source>
        <dbReference type="Proteomes" id="UP001165060"/>
    </source>
</evidence>
<keyword evidence="1" id="KW-0812">Transmembrane</keyword>
<reference evidence="3 4" key="1">
    <citation type="journal article" date="2023" name="Commun. Biol.">
        <title>Genome analysis of Parmales, the sister group of diatoms, reveals the evolutionary specialization of diatoms from phago-mixotrophs to photoautotrophs.</title>
        <authorList>
            <person name="Ban H."/>
            <person name="Sato S."/>
            <person name="Yoshikawa S."/>
            <person name="Yamada K."/>
            <person name="Nakamura Y."/>
            <person name="Ichinomiya M."/>
            <person name="Sato N."/>
            <person name="Blanc-Mathieu R."/>
            <person name="Endo H."/>
            <person name="Kuwata A."/>
            <person name="Ogata H."/>
        </authorList>
    </citation>
    <scope>NUCLEOTIDE SEQUENCE [LARGE SCALE GENOMIC DNA]</scope>
</reference>
<dbReference type="Pfam" id="PF14023">
    <property type="entry name" value="Bestrophin-like"/>
    <property type="match status" value="1"/>
</dbReference>
<dbReference type="InterPro" id="IPR025333">
    <property type="entry name" value="DUF4239"/>
</dbReference>
<protein>
    <submittedName>
        <fullName evidence="3">Uncharacterized protein</fullName>
    </submittedName>
</protein>
<keyword evidence="2" id="KW-0732">Signal</keyword>
<sequence>MILNLGLLALLPLALLPAASSLLPPVPPPNPPPRPPPAPPDYWDGFFSLSKYTPQQLDVFTQRSRLTNPRRYAKRAPFYPQNLDALPTVFDFAPPRSFKSDPDRNWLSAPYRVTVIGVAWLLYPACLASLAPLVDSDQISFIVGSFIPSVSILFGTLCSVTASILYTRQANVQKTVSEESALLSSLTASLLALFGGEADEERAVKAAQAVADHIAVLVSDSRGTELLRLVYDCPFSRILSVVDEHERRALAGPDPALALSFAAPAVSSVRTQLSDICVLRSRRLSDEANFLPPTHYLILSLLSSMLLVCYLLVISNSLEVGEAPSNEGRLVFSIMCGIYALFLNFAWDLNSPFEGVYQIRRSQTAASLLACRKRILEHRGGFMRARIEWGFSDEGERTK</sequence>
<gene>
    <name evidence="3" type="ORF">TeGR_g7916</name>
</gene>
<comment type="caution">
    <text evidence="3">The sequence shown here is derived from an EMBL/GenBank/DDBJ whole genome shotgun (WGS) entry which is preliminary data.</text>
</comment>
<feature type="transmembrane region" description="Helical" evidence="1">
    <location>
        <begin position="141"/>
        <end position="166"/>
    </location>
</feature>
<keyword evidence="1" id="KW-1133">Transmembrane helix</keyword>
<name>A0ABQ6MYN4_9STRA</name>
<feature type="transmembrane region" description="Helical" evidence="1">
    <location>
        <begin position="330"/>
        <end position="347"/>
    </location>
</feature>
<feature type="chain" id="PRO_5046024578" evidence="2">
    <location>
        <begin position="22"/>
        <end position="399"/>
    </location>
</feature>
<organism evidence="3 4">
    <name type="scientific">Tetraparma gracilis</name>
    <dbReference type="NCBI Taxonomy" id="2962635"/>
    <lineage>
        <taxon>Eukaryota</taxon>
        <taxon>Sar</taxon>
        <taxon>Stramenopiles</taxon>
        <taxon>Ochrophyta</taxon>
        <taxon>Bolidophyceae</taxon>
        <taxon>Parmales</taxon>
        <taxon>Triparmaceae</taxon>
        <taxon>Tetraparma</taxon>
    </lineage>
</organism>
<dbReference type="EMBL" id="BRYB01001882">
    <property type="protein sequence ID" value="GMI35608.1"/>
    <property type="molecule type" value="Genomic_DNA"/>
</dbReference>
<evidence type="ECO:0000313" key="3">
    <source>
        <dbReference type="EMBL" id="GMI35608.1"/>
    </source>
</evidence>